<dbReference type="InterPro" id="IPR029044">
    <property type="entry name" value="Nucleotide-diphossugar_trans"/>
</dbReference>
<keyword evidence="5" id="KW-1185">Reference proteome</keyword>
<evidence type="ECO:0000313" key="6">
    <source>
        <dbReference type="RefSeq" id="XP_014487036.1"/>
    </source>
</evidence>
<dbReference type="OrthoDB" id="47375at2759"/>
<dbReference type="PRINTS" id="PR00081">
    <property type="entry name" value="GDHRDH"/>
</dbReference>
<dbReference type="InterPro" id="IPR036291">
    <property type="entry name" value="NAD(P)-bd_dom_sf"/>
</dbReference>
<name>A0A6P3Y7N1_DINQU</name>
<reference evidence="6" key="1">
    <citation type="submission" date="2025-08" db="UniProtKB">
        <authorList>
            <consortium name="RefSeq"/>
        </authorList>
    </citation>
    <scope>IDENTIFICATION</scope>
</reference>
<dbReference type="PANTHER" id="PTHR10730:SF53">
    <property type="entry name" value="GLYCOSYLTRANSFERASE 25 FAMILY MEMBER"/>
    <property type="match status" value="1"/>
</dbReference>
<gene>
    <name evidence="6" type="primary">LOC106750910</name>
</gene>
<dbReference type="SUPFAM" id="SSF53448">
    <property type="entry name" value="Nucleotide-diphospho-sugar transferases"/>
    <property type="match status" value="1"/>
</dbReference>
<protein>
    <submittedName>
        <fullName evidence="6">Glycosyltransferase 25 family member isoform X1</fullName>
    </submittedName>
</protein>
<dbReference type="InterPro" id="IPR002654">
    <property type="entry name" value="Glyco_trans_25"/>
</dbReference>
<evidence type="ECO:0000256" key="3">
    <source>
        <dbReference type="ARBA" id="ARBA00022679"/>
    </source>
</evidence>
<dbReference type="GeneID" id="106750910"/>
<evidence type="ECO:0000256" key="2">
    <source>
        <dbReference type="ARBA" id="ARBA00022676"/>
    </source>
</evidence>
<dbReference type="Pfam" id="PF01755">
    <property type="entry name" value="Glyco_transf_25"/>
    <property type="match status" value="1"/>
</dbReference>
<dbReference type="Proteomes" id="UP000515204">
    <property type="component" value="Unplaced"/>
</dbReference>
<dbReference type="RefSeq" id="XP_014487036.1">
    <property type="nucleotide sequence ID" value="XM_014631550.1"/>
</dbReference>
<organism evidence="5 6">
    <name type="scientific">Dinoponera quadriceps</name>
    <name type="common">South American ant</name>
    <dbReference type="NCBI Taxonomy" id="609295"/>
    <lineage>
        <taxon>Eukaryota</taxon>
        <taxon>Metazoa</taxon>
        <taxon>Ecdysozoa</taxon>
        <taxon>Arthropoda</taxon>
        <taxon>Hexapoda</taxon>
        <taxon>Insecta</taxon>
        <taxon>Pterygota</taxon>
        <taxon>Neoptera</taxon>
        <taxon>Endopterygota</taxon>
        <taxon>Hymenoptera</taxon>
        <taxon>Apocrita</taxon>
        <taxon>Aculeata</taxon>
        <taxon>Formicoidea</taxon>
        <taxon>Formicidae</taxon>
        <taxon>Ponerinae</taxon>
        <taxon>Ponerini</taxon>
        <taxon>Dinoponera</taxon>
    </lineage>
</organism>
<comment type="similarity">
    <text evidence="1">Belongs to the glycosyltransferase 25 family.</text>
</comment>
<dbReference type="Pfam" id="PF13561">
    <property type="entry name" value="adh_short_C2"/>
    <property type="match status" value="1"/>
</dbReference>
<dbReference type="Gene3D" id="3.90.550.10">
    <property type="entry name" value="Spore Coat Polysaccharide Biosynthesis Protein SpsA, Chain A"/>
    <property type="match status" value="1"/>
</dbReference>
<accession>A0A6P3Y7N1</accession>
<dbReference type="GO" id="GO:0050211">
    <property type="term" value="F:procollagen galactosyltransferase activity"/>
    <property type="evidence" value="ECO:0007669"/>
    <property type="project" value="TreeGrafter"/>
</dbReference>
<dbReference type="CDD" id="cd06532">
    <property type="entry name" value="Glyco_transf_25"/>
    <property type="match status" value="1"/>
</dbReference>
<evidence type="ECO:0000259" key="4">
    <source>
        <dbReference type="Pfam" id="PF01755"/>
    </source>
</evidence>
<feature type="domain" description="Glycosyl transferase family 25" evidence="4">
    <location>
        <begin position="359"/>
        <end position="540"/>
    </location>
</feature>
<proteinExistence type="inferred from homology"/>
<evidence type="ECO:0000256" key="1">
    <source>
        <dbReference type="ARBA" id="ARBA00006721"/>
    </source>
</evidence>
<dbReference type="SUPFAM" id="SSF51735">
    <property type="entry name" value="NAD(P)-binding Rossmann-fold domains"/>
    <property type="match status" value="1"/>
</dbReference>
<dbReference type="InterPro" id="IPR050757">
    <property type="entry name" value="Collagen_mod_GT25"/>
</dbReference>
<evidence type="ECO:0000313" key="5">
    <source>
        <dbReference type="Proteomes" id="UP000515204"/>
    </source>
</evidence>
<dbReference type="Gene3D" id="3.40.50.720">
    <property type="entry name" value="NAD(P)-binding Rossmann-like Domain"/>
    <property type="match status" value="1"/>
</dbReference>
<keyword evidence="3" id="KW-0808">Transferase</keyword>
<dbReference type="AlphaFoldDB" id="A0A6P3Y7N1"/>
<dbReference type="KEGG" id="dqu:106750910"/>
<dbReference type="InterPro" id="IPR002347">
    <property type="entry name" value="SDR_fam"/>
</dbReference>
<keyword evidence="2" id="KW-0328">Glycosyltransferase</keyword>
<dbReference type="PANTHER" id="PTHR10730">
    <property type="entry name" value="PROCOLLAGEN-LYSINE,2-OXOGLUTARATE 5-DIOXYGENASE/GLYCOSYLTRANSFERASE 25 FAMILY MEMBER"/>
    <property type="match status" value="1"/>
</dbReference>
<sequence length="633" mass="72974">MRDFFGGAVFSRRDLYFRIWHIFSIFRYKTSLFRAYVMTIFRECLLAYFVVGLASLAACDVISKEPTVLIAILVRNKAHTLPYFLSLLQRQDYPKQRICLWVRSDNNVDNSIEILTKWINSEGELYHSLNVHLNATSTGFEDEKTIADWSPSRFAHIIDLRERALNHARQVWADFIWMLDADVFLTNSSTLRDLVLKGKTVVAPLLKSDGMYSNFWAGMTAEHYYVRTDRYEPILYREETGCHDVPMIHSAVLIDLRRRDSDRLTYKAEKLIGYDGPVDDIITFAVGANKSDVSLFVCNDEIYGFVMVPLESDESIAEDTLRLTNTKVEMLAHSDYLPLSEDLKQFVTYPEMDTLSLDHIYMINLLRRPERRGRMQRLFKELGIRAEIIDAVDGRTLNESILKEWGVKPMPEYADPYHKRPMTMGEIGCFLSHYVIWQKVLEHGYKDVMVLEDDVRFEPFFRQKVRYVLTELSDLGVEWDLIYLGRKRLMESEESRIQGSKFLVRAAYSYWTLGYVLSESGARKLLSAMPLGKLVPVDEYLPILSDTHPKTMALELGPHNIRVNTVNPTVVMTEMGKLGWSDPQKARDMLSKIPLGRFSEVDEVVDAIVYLLSDRSSMINGVCLPIDGGFLAL</sequence>